<feature type="compositionally biased region" description="Basic and acidic residues" evidence="1">
    <location>
        <begin position="1"/>
        <end position="13"/>
    </location>
</feature>
<keyword evidence="3" id="KW-1185">Reference proteome</keyword>
<comment type="caution">
    <text evidence="2">The sequence shown here is derived from an EMBL/GenBank/DDBJ whole genome shotgun (WGS) entry which is preliminary data.</text>
</comment>
<name>A0A0R3KQL4_9BRAD</name>
<feature type="region of interest" description="Disordered" evidence="1">
    <location>
        <begin position="1"/>
        <end position="153"/>
    </location>
</feature>
<organism evidence="2 3">
    <name type="scientific">Bradyrhizobium jicamae</name>
    <dbReference type="NCBI Taxonomy" id="280332"/>
    <lineage>
        <taxon>Bacteria</taxon>
        <taxon>Pseudomonadati</taxon>
        <taxon>Pseudomonadota</taxon>
        <taxon>Alphaproteobacteria</taxon>
        <taxon>Hyphomicrobiales</taxon>
        <taxon>Nitrobacteraceae</taxon>
        <taxon>Bradyrhizobium</taxon>
    </lineage>
</organism>
<accession>A0A0R3KQL4</accession>
<evidence type="ECO:0000256" key="1">
    <source>
        <dbReference type="SAM" id="MobiDB-lite"/>
    </source>
</evidence>
<dbReference type="AlphaFoldDB" id="A0A0R3KQL4"/>
<evidence type="ECO:0000313" key="3">
    <source>
        <dbReference type="Proteomes" id="UP000050863"/>
    </source>
</evidence>
<protein>
    <submittedName>
        <fullName evidence="2">Uncharacterized protein</fullName>
    </submittedName>
</protein>
<reference evidence="2 3" key="1">
    <citation type="submission" date="2014-03" db="EMBL/GenBank/DDBJ databases">
        <title>Bradyrhizobium valentinum sp. nov., isolated from effective nodules of Lupinus mariae-josephae, a lupine endemic of basic-lime soils in Eastern Spain.</title>
        <authorList>
            <person name="Duran D."/>
            <person name="Rey L."/>
            <person name="Navarro A."/>
            <person name="Busquets A."/>
            <person name="Imperial J."/>
            <person name="Ruiz-Argueso T."/>
        </authorList>
    </citation>
    <scope>NUCLEOTIDE SEQUENCE [LARGE SCALE GENOMIC DNA]</scope>
    <source>
        <strain evidence="2 3">PAC68</strain>
    </source>
</reference>
<gene>
    <name evidence="2" type="ORF">CQ12_03965</name>
</gene>
<dbReference type="EMBL" id="LLXZ01000205">
    <property type="protein sequence ID" value="KRQ95740.1"/>
    <property type="molecule type" value="Genomic_DNA"/>
</dbReference>
<sequence length="172" mass="18572">MNEPEPLRPEKRPVLVQLKPWTDPPLRVAPLALTDPELNSPEIRPPEMTNRSVALPHGEPTATETQEPSKLPPPPPPPPPPLRDARRGSSDSGLARRAGFEGSTVRGASREPDSDFSSLPMLPPALPDCADAWPDPNAVSSKTENRQDLIKPGDLLFITASSNRIGGHQPDS</sequence>
<proteinExistence type="predicted"/>
<feature type="compositionally biased region" description="Pro residues" evidence="1">
    <location>
        <begin position="70"/>
        <end position="82"/>
    </location>
</feature>
<dbReference type="Proteomes" id="UP000050863">
    <property type="component" value="Unassembled WGS sequence"/>
</dbReference>
<evidence type="ECO:0000313" key="2">
    <source>
        <dbReference type="EMBL" id="KRQ95740.1"/>
    </source>
</evidence>